<proteinExistence type="predicted"/>
<dbReference type="CDD" id="cd00090">
    <property type="entry name" value="HTH_ARSR"/>
    <property type="match status" value="1"/>
</dbReference>
<protein>
    <submittedName>
        <fullName evidence="1">Winged helix-turn-helix transcriptional regulator</fullName>
    </submittedName>
</protein>
<evidence type="ECO:0000313" key="1">
    <source>
        <dbReference type="EMBL" id="QCS42641.1"/>
    </source>
</evidence>
<dbReference type="EMBL" id="CP040330">
    <property type="protein sequence ID" value="QCS42641.1"/>
    <property type="molecule type" value="Genomic_DNA"/>
</dbReference>
<dbReference type="Proteomes" id="UP000302218">
    <property type="component" value="Chromosome"/>
</dbReference>
<dbReference type="AlphaFoldDB" id="A0A4P8WL52"/>
<dbReference type="SUPFAM" id="SSF46785">
    <property type="entry name" value="Winged helix' DNA-binding domain"/>
    <property type="match status" value="1"/>
</dbReference>
<dbReference type="Pfam" id="PF13412">
    <property type="entry name" value="HTH_24"/>
    <property type="match status" value="1"/>
</dbReference>
<dbReference type="InterPro" id="IPR036388">
    <property type="entry name" value="WH-like_DNA-bd_sf"/>
</dbReference>
<dbReference type="GeneID" id="40265571"/>
<dbReference type="RefSeq" id="WP_138245124.1">
    <property type="nucleotide sequence ID" value="NZ_CP040330.1"/>
</dbReference>
<accession>A0A4P8WL52</accession>
<dbReference type="InterPro" id="IPR011991">
    <property type="entry name" value="ArsR-like_HTH"/>
</dbReference>
<gene>
    <name evidence="1" type="ORF">FEJ81_09820</name>
</gene>
<dbReference type="KEGG" id="nvr:FEJ81_09820"/>
<dbReference type="InterPro" id="IPR036390">
    <property type="entry name" value="WH_DNA-bd_sf"/>
</dbReference>
<organism evidence="1 2">
    <name type="scientific">Natrinema versiforme</name>
    <dbReference type="NCBI Taxonomy" id="88724"/>
    <lineage>
        <taxon>Archaea</taxon>
        <taxon>Methanobacteriati</taxon>
        <taxon>Methanobacteriota</taxon>
        <taxon>Stenosarchaea group</taxon>
        <taxon>Halobacteria</taxon>
        <taxon>Halobacteriales</taxon>
        <taxon>Natrialbaceae</taxon>
        <taxon>Natrinema</taxon>
    </lineage>
</organism>
<dbReference type="OrthoDB" id="285635at2157"/>
<reference evidence="2" key="1">
    <citation type="submission" date="2019-05" db="EMBL/GenBank/DDBJ databases">
        <title>Genome sequence and methylation pattern of the halophilic Archaeon Natrinema versiforme BOL5-4.</title>
        <authorList>
            <person name="DasSarma P."/>
            <person name="Anton B.P."/>
            <person name="DasSarma S.L."/>
            <person name="Martinez F.L."/>
            <person name="Guzman D."/>
            <person name="Roberts R.J."/>
            <person name="DasSarma S."/>
        </authorList>
    </citation>
    <scope>NUCLEOTIDE SEQUENCE [LARGE SCALE GENOMIC DNA]</scope>
    <source>
        <strain evidence="2">BOL5-4</strain>
    </source>
</reference>
<sequence length="87" mass="9875">MRQPGDWMQLPTDERILEILESGLLLSPQVVAKNIGKSRSHVSRRLSVLLEYGLVTRVERGYYEITDLGEQYLAGEVDAETLEPTED</sequence>
<name>A0A4P8WL52_9EURY</name>
<evidence type="ECO:0000313" key="2">
    <source>
        <dbReference type="Proteomes" id="UP000302218"/>
    </source>
</evidence>
<dbReference type="Gene3D" id="1.10.10.10">
    <property type="entry name" value="Winged helix-like DNA-binding domain superfamily/Winged helix DNA-binding domain"/>
    <property type="match status" value="1"/>
</dbReference>